<evidence type="ECO:0000256" key="1">
    <source>
        <dbReference type="ARBA" id="ARBA00023015"/>
    </source>
</evidence>
<evidence type="ECO:0000313" key="7">
    <source>
        <dbReference type="EMBL" id="WXA02182.1"/>
    </source>
</evidence>
<dbReference type="AlphaFoldDB" id="A0AAU6NX60"/>
<evidence type="ECO:0000256" key="4">
    <source>
        <dbReference type="SAM" id="Coils"/>
    </source>
</evidence>
<evidence type="ECO:0000313" key="8">
    <source>
        <dbReference type="EMBL" id="WXA12657.1"/>
    </source>
</evidence>
<keyword evidence="4" id="KW-0175">Coiled coil</keyword>
<protein>
    <submittedName>
        <fullName evidence="7">Helix-turn-helix domain-containing protein</fullName>
    </submittedName>
</protein>
<dbReference type="PROSITE" id="PS01124">
    <property type="entry name" value="HTH_ARAC_FAMILY_2"/>
    <property type="match status" value="1"/>
</dbReference>
<keyword evidence="9" id="KW-1185">Reference proteome</keyword>
<keyword evidence="5" id="KW-1133">Transmembrane helix</keyword>
<dbReference type="InterPro" id="IPR011990">
    <property type="entry name" value="TPR-like_helical_dom_sf"/>
</dbReference>
<keyword evidence="3" id="KW-0804">Transcription</keyword>
<evidence type="ECO:0000313" key="9">
    <source>
        <dbReference type="Proteomes" id="UP001368318"/>
    </source>
</evidence>
<organism evidence="7 9">
    <name type="scientific">Mangrovimonas cancribranchiae</name>
    <dbReference type="NCBI Taxonomy" id="3080055"/>
    <lineage>
        <taxon>Bacteria</taxon>
        <taxon>Pseudomonadati</taxon>
        <taxon>Bacteroidota</taxon>
        <taxon>Flavobacteriia</taxon>
        <taxon>Flavobacteriales</taxon>
        <taxon>Flavobacteriaceae</taxon>
        <taxon>Mangrovimonas</taxon>
    </lineage>
</organism>
<dbReference type="RefSeq" id="WP_338731724.1">
    <property type="nucleotide sequence ID" value="NZ_CP136924.1"/>
</dbReference>
<dbReference type="EMBL" id="CP136925">
    <property type="protein sequence ID" value="WXA12657.1"/>
    <property type="molecule type" value="Genomic_DNA"/>
</dbReference>
<dbReference type="Pfam" id="PF12833">
    <property type="entry name" value="HTH_18"/>
    <property type="match status" value="1"/>
</dbReference>
<dbReference type="InterPro" id="IPR009057">
    <property type="entry name" value="Homeodomain-like_sf"/>
</dbReference>
<feature type="transmembrane region" description="Helical" evidence="5">
    <location>
        <begin position="325"/>
        <end position="342"/>
    </location>
</feature>
<dbReference type="GO" id="GO:0043565">
    <property type="term" value="F:sequence-specific DNA binding"/>
    <property type="evidence" value="ECO:0007669"/>
    <property type="project" value="InterPro"/>
</dbReference>
<keyword evidence="5" id="KW-0812">Transmembrane</keyword>
<evidence type="ECO:0000256" key="2">
    <source>
        <dbReference type="ARBA" id="ARBA00023125"/>
    </source>
</evidence>
<evidence type="ECO:0000256" key="5">
    <source>
        <dbReference type="SAM" id="Phobius"/>
    </source>
</evidence>
<dbReference type="KEGG" id="mcaa:R3L15_11055"/>
<name>A0AAU6NX60_9FLAO</name>
<reference evidence="7 9" key="1">
    <citation type="submission" date="2023-10" db="EMBL/GenBank/DDBJ databases">
        <title>Culture-based analysis of two novel bacteria associated with mangrove crab gills.</title>
        <authorList>
            <person name="Yang X."/>
            <person name="Garuglieri E."/>
            <person name="Van Goethem M.W."/>
            <person name="Fusi M."/>
            <person name="Marasco R."/>
            <person name="Daffonchio D.G."/>
        </authorList>
    </citation>
    <scope>NUCLEOTIDE SEQUENCE [LARGE SCALE GENOMIC DNA]</scope>
    <source>
        <strain evidence="8">UG2-1</strain>
        <strain evidence="7">UG2-2</strain>
        <strain evidence="9">UG2_2</strain>
    </source>
</reference>
<dbReference type="PANTHER" id="PTHR43280">
    <property type="entry name" value="ARAC-FAMILY TRANSCRIPTIONAL REGULATOR"/>
    <property type="match status" value="1"/>
</dbReference>
<feature type="domain" description="HTH araC/xylS-type" evidence="6">
    <location>
        <begin position="408"/>
        <end position="500"/>
    </location>
</feature>
<keyword evidence="5" id="KW-0472">Membrane</keyword>
<dbReference type="InterPro" id="IPR018060">
    <property type="entry name" value="HTH_AraC"/>
</dbReference>
<dbReference type="GO" id="GO:0003700">
    <property type="term" value="F:DNA-binding transcription factor activity"/>
    <property type="evidence" value="ECO:0007669"/>
    <property type="project" value="InterPro"/>
</dbReference>
<gene>
    <name evidence="8" type="ORF">R3L15_11055</name>
    <name evidence="7" type="ORF">R3L16_10535</name>
</gene>
<dbReference type="SUPFAM" id="SSF46689">
    <property type="entry name" value="Homeodomain-like"/>
    <property type="match status" value="1"/>
</dbReference>
<evidence type="ECO:0000259" key="6">
    <source>
        <dbReference type="PROSITE" id="PS01124"/>
    </source>
</evidence>
<evidence type="ECO:0000256" key="3">
    <source>
        <dbReference type="ARBA" id="ARBA00023163"/>
    </source>
</evidence>
<dbReference type="SUPFAM" id="SSF48452">
    <property type="entry name" value="TPR-like"/>
    <property type="match status" value="1"/>
</dbReference>
<keyword evidence="2" id="KW-0238">DNA-binding</keyword>
<feature type="coiled-coil region" evidence="4">
    <location>
        <begin position="275"/>
        <end position="317"/>
    </location>
</feature>
<proteinExistence type="predicted"/>
<dbReference type="SMART" id="SM00342">
    <property type="entry name" value="HTH_ARAC"/>
    <property type="match status" value="1"/>
</dbReference>
<sequence length="515" mass="59922">MNVFFVTNAYSQQSDLYTKAEELVSTNPDEAIKVSEHILKTALTPQKKALANILLAKSYLIKGDYNKAITYVFDEYNFVEEISLETKVEVNILKSELLRKLYLYNLSDDFSAETQDLVKKLSNKNQQDYLGFKLSIEQSKLFLDKREAKHALESLNETDVRYRTYLEDHPEARQELYLTKERAFSDRSQNDSAMVYINNAISLNAVVQGKNVYQKAQMYKALGHLYLQQRAFKQSEEALFIALRFASIIENTTLLMQINQDLAVNYLASNKKSQHKVYNDEFLVLNNQVEQIEQESINNLYNQLQNLGERSLEINKEKQSRLRNIFLICALLVLTLGAFVVFKSESRKKRLREIINYLEISRTNYLKTRPKPKTISKKRKTKGIVISEETENAILAKLNRFEKSKKFLNKDMSLAVLAGQFETNTKYLSEVIHKYYNDNFNTFINKLRVDYIIKQLQKDPNYVNYKISFLAEECGFSSHSSFTTVFKSIVGMSPAKFINLIREERKELKEQQSVS</sequence>
<keyword evidence="1" id="KW-0805">Transcription regulation</keyword>
<dbReference type="Proteomes" id="UP001368318">
    <property type="component" value="Chromosome"/>
</dbReference>
<accession>A0AAU6NX60</accession>
<dbReference type="EMBL" id="CP136924">
    <property type="protein sequence ID" value="WXA02182.1"/>
    <property type="molecule type" value="Genomic_DNA"/>
</dbReference>
<dbReference type="PANTHER" id="PTHR43280:SF2">
    <property type="entry name" value="HTH-TYPE TRANSCRIPTIONAL REGULATOR EXSA"/>
    <property type="match status" value="1"/>
</dbReference>
<dbReference type="Gene3D" id="1.10.10.60">
    <property type="entry name" value="Homeodomain-like"/>
    <property type="match status" value="2"/>
</dbReference>